<sequence length="87" mass="9669">MIEVILDPTISLNPAVKISDVNETINITGINRNSLIGCDYFNNLINPQKVKAVYQYAVVNGCVTDAPLTLHRKNGKLTIFHNKITPF</sequence>
<dbReference type="RefSeq" id="WP_129752534.1">
    <property type="nucleotide sequence ID" value="NZ_QNVY02000002.1"/>
</dbReference>
<proteinExistence type="predicted"/>
<dbReference type="EMBL" id="QNVY02000002">
    <property type="protein sequence ID" value="RYJ52037.1"/>
    <property type="molecule type" value="Genomic_DNA"/>
</dbReference>
<evidence type="ECO:0000313" key="2">
    <source>
        <dbReference type="Proteomes" id="UP000253235"/>
    </source>
</evidence>
<organism evidence="1 2">
    <name type="scientific">Flavobacterium petrolei</name>
    <dbReference type="NCBI Taxonomy" id="2259594"/>
    <lineage>
        <taxon>Bacteria</taxon>
        <taxon>Pseudomonadati</taxon>
        <taxon>Bacteroidota</taxon>
        <taxon>Flavobacteriia</taxon>
        <taxon>Flavobacteriales</taxon>
        <taxon>Flavobacteriaceae</taxon>
        <taxon>Flavobacterium</taxon>
    </lineage>
</organism>
<dbReference type="AlphaFoldDB" id="A0A482TLE9"/>
<accession>A0A482TLE9</accession>
<name>A0A482TLE9_9FLAO</name>
<protein>
    <submittedName>
        <fullName evidence="1">Uncharacterized protein</fullName>
    </submittedName>
</protein>
<dbReference type="Proteomes" id="UP000253235">
    <property type="component" value="Unassembled WGS sequence"/>
</dbReference>
<gene>
    <name evidence="1" type="ORF">DR871_007270</name>
</gene>
<evidence type="ECO:0000313" key="1">
    <source>
        <dbReference type="EMBL" id="RYJ52037.1"/>
    </source>
</evidence>
<comment type="caution">
    <text evidence="1">The sequence shown here is derived from an EMBL/GenBank/DDBJ whole genome shotgun (WGS) entry which is preliminary data.</text>
</comment>
<reference evidence="1 2" key="1">
    <citation type="submission" date="2019-01" db="EMBL/GenBank/DDBJ databases">
        <title>Flavobacterium sp. nov. isolated from arctic soil.</title>
        <authorList>
            <person name="Kim D.-U."/>
        </authorList>
    </citation>
    <scope>NUCLEOTIDE SEQUENCE [LARGE SCALE GENOMIC DNA]</scope>
    <source>
        <strain evidence="1 2">Kopri-42</strain>
    </source>
</reference>
<keyword evidence="2" id="KW-1185">Reference proteome</keyword>